<reference evidence="4" key="1">
    <citation type="submission" date="2025-08" db="UniProtKB">
        <authorList>
            <consortium name="Ensembl"/>
        </authorList>
    </citation>
    <scope>IDENTIFICATION</scope>
</reference>
<organism evidence="4 5">
    <name type="scientific">Pelusios castaneus</name>
    <name type="common">West African mud turtle</name>
    <dbReference type="NCBI Taxonomy" id="367368"/>
    <lineage>
        <taxon>Eukaryota</taxon>
        <taxon>Metazoa</taxon>
        <taxon>Chordata</taxon>
        <taxon>Craniata</taxon>
        <taxon>Vertebrata</taxon>
        <taxon>Euteleostomi</taxon>
        <taxon>Archelosauria</taxon>
        <taxon>Testudinata</taxon>
        <taxon>Testudines</taxon>
        <taxon>Pleurodira</taxon>
        <taxon>Pelomedusidae</taxon>
        <taxon>Pelusios</taxon>
    </lineage>
</organism>
<dbReference type="SUPFAM" id="SSF47353">
    <property type="entry name" value="Retrovirus capsid dimerization domain-like"/>
    <property type="match status" value="1"/>
</dbReference>
<dbReference type="PROSITE" id="PS50804">
    <property type="entry name" value="SCAN_BOX"/>
    <property type="match status" value="1"/>
</dbReference>
<feature type="region of interest" description="Disordered" evidence="2">
    <location>
        <begin position="115"/>
        <end position="162"/>
    </location>
</feature>
<dbReference type="PANTHER" id="PTHR45935">
    <property type="entry name" value="PROTEIN ZBED8-RELATED"/>
    <property type="match status" value="1"/>
</dbReference>
<feature type="domain" description="SCAN box" evidence="3">
    <location>
        <begin position="19"/>
        <end position="94"/>
    </location>
</feature>
<sequence length="162" mass="18351">VPNPLFPQESGVMMVVRAQRFHEWCYHEARAPRSQLFNLIHLAWKWLCPNVLSMGKMLELLVVDWFTSGLPPDLRAWVGQTDPSSYDELVALVERQLMTCELFHPSWEKNWPARKLDSTPSPWPSGRLKKLGAGGKNAEEVPEITKGSGNLGGEGWGEERRG</sequence>
<proteinExistence type="predicted"/>
<dbReference type="AlphaFoldDB" id="A0A8C8RHW5"/>
<dbReference type="Pfam" id="PF02023">
    <property type="entry name" value="SCAN"/>
    <property type="match status" value="1"/>
</dbReference>
<dbReference type="InterPro" id="IPR003309">
    <property type="entry name" value="SCAN_dom"/>
</dbReference>
<dbReference type="Proteomes" id="UP000694393">
    <property type="component" value="Unplaced"/>
</dbReference>
<evidence type="ECO:0000259" key="3">
    <source>
        <dbReference type="PROSITE" id="PS50804"/>
    </source>
</evidence>
<evidence type="ECO:0000256" key="1">
    <source>
        <dbReference type="ARBA" id="ARBA00023242"/>
    </source>
</evidence>
<evidence type="ECO:0000313" key="4">
    <source>
        <dbReference type="Ensembl" id="ENSPCEP00000004992.1"/>
    </source>
</evidence>
<reference evidence="4" key="2">
    <citation type="submission" date="2025-09" db="UniProtKB">
        <authorList>
            <consortium name="Ensembl"/>
        </authorList>
    </citation>
    <scope>IDENTIFICATION</scope>
</reference>
<name>A0A8C8RHW5_9SAUR</name>
<dbReference type="InterPro" id="IPR038269">
    <property type="entry name" value="SCAN_sf"/>
</dbReference>
<protein>
    <recommendedName>
        <fullName evidence="3">SCAN box domain-containing protein</fullName>
    </recommendedName>
</protein>
<dbReference type="PANTHER" id="PTHR45935:SF15">
    <property type="entry name" value="SCAN BOX DOMAIN-CONTAINING PROTEIN"/>
    <property type="match status" value="1"/>
</dbReference>
<keyword evidence="5" id="KW-1185">Reference proteome</keyword>
<dbReference type="Gene3D" id="1.10.4020.10">
    <property type="entry name" value="DNA breaking-rejoining enzymes"/>
    <property type="match status" value="1"/>
</dbReference>
<evidence type="ECO:0000256" key="2">
    <source>
        <dbReference type="SAM" id="MobiDB-lite"/>
    </source>
</evidence>
<dbReference type="Ensembl" id="ENSPCET00000005168.1">
    <property type="protein sequence ID" value="ENSPCEP00000004992.1"/>
    <property type="gene ID" value="ENSPCEG00000004048.1"/>
</dbReference>
<dbReference type="InterPro" id="IPR050916">
    <property type="entry name" value="SCAN-C2H2_zinc_finger"/>
</dbReference>
<keyword evidence="1" id="KW-0539">Nucleus</keyword>
<dbReference type="SMART" id="SM00431">
    <property type="entry name" value="SCAN"/>
    <property type="match status" value="1"/>
</dbReference>
<evidence type="ECO:0000313" key="5">
    <source>
        <dbReference type="Proteomes" id="UP000694393"/>
    </source>
</evidence>
<accession>A0A8C8RHW5</accession>